<dbReference type="GO" id="GO:0016020">
    <property type="term" value="C:membrane"/>
    <property type="evidence" value="ECO:0007669"/>
    <property type="project" value="UniProtKB-SubCell"/>
</dbReference>
<dbReference type="Pfam" id="PF00005">
    <property type="entry name" value="ABC_tran"/>
    <property type="match status" value="1"/>
</dbReference>
<proteinExistence type="predicted"/>
<keyword evidence="11" id="KW-1185">Reference proteome</keyword>
<dbReference type="Pfam" id="PF01061">
    <property type="entry name" value="ABC2_membrane"/>
    <property type="match status" value="1"/>
</dbReference>
<dbReference type="SUPFAM" id="SSF158682">
    <property type="entry name" value="TerB-like"/>
    <property type="match status" value="1"/>
</dbReference>
<dbReference type="SMART" id="SM00382">
    <property type="entry name" value="AAA"/>
    <property type="match status" value="1"/>
</dbReference>
<dbReference type="PROSITE" id="PS50893">
    <property type="entry name" value="ABC_TRANSPORTER_2"/>
    <property type="match status" value="1"/>
</dbReference>
<dbReference type="PANTHER" id="PTHR48041:SF139">
    <property type="entry name" value="PROTEIN SCARLET"/>
    <property type="match status" value="1"/>
</dbReference>
<evidence type="ECO:0000256" key="8">
    <source>
        <dbReference type="SAM" id="Phobius"/>
    </source>
</evidence>
<evidence type="ECO:0000256" key="2">
    <source>
        <dbReference type="ARBA" id="ARBA00022448"/>
    </source>
</evidence>
<dbReference type="Proteomes" id="UP000198393">
    <property type="component" value="Unassembled WGS sequence"/>
</dbReference>
<keyword evidence="6 8" id="KW-1133">Transmembrane helix</keyword>
<dbReference type="RefSeq" id="WP_089355067.1">
    <property type="nucleotide sequence ID" value="NZ_FZPD01000001.1"/>
</dbReference>
<dbReference type="PANTHER" id="PTHR48041">
    <property type="entry name" value="ABC TRANSPORTER G FAMILY MEMBER 28"/>
    <property type="match status" value="1"/>
</dbReference>
<feature type="transmembrane region" description="Helical" evidence="8">
    <location>
        <begin position="655"/>
        <end position="676"/>
    </location>
</feature>
<evidence type="ECO:0000256" key="5">
    <source>
        <dbReference type="ARBA" id="ARBA00022840"/>
    </source>
</evidence>
<dbReference type="InterPro" id="IPR043926">
    <property type="entry name" value="ABCG_dom"/>
</dbReference>
<evidence type="ECO:0000256" key="4">
    <source>
        <dbReference type="ARBA" id="ARBA00022741"/>
    </source>
</evidence>
<evidence type="ECO:0000313" key="11">
    <source>
        <dbReference type="Proteomes" id="UP000198393"/>
    </source>
</evidence>
<dbReference type="GO" id="GO:0005524">
    <property type="term" value="F:ATP binding"/>
    <property type="evidence" value="ECO:0007669"/>
    <property type="project" value="UniProtKB-KW"/>
</dbReference>
<accession>A0A239ES96</accession>
<dbReference type="OrthoDB" id="9804819at2"/>
<gene>
    <name evidence="10" type="ORF">SAMN05421640_0292</name>
</gene>
<keyword evidence="7 8" id="KW-0472">Membrane</keyword>
<evidence type="ECO:0000256" key="6">
    <source>
        <dbReference type="ARBA" id="ARBA00022989"/>
    </source>
</evidence>
<dbReference type="Pfam" id="PF19055">
    <property type="entry name" value="ABC2_membrane_7"/>
    <property type="match status" value="1"/>
</dbReference>
<dbReference type="Gene3D" id="1.10.3680.10">
    <property type="entry name" value="TerB-like"/>
    <property type="match status" value="1"/>
</dbReference>
<evidence type="ECO:0000256" key="3">
    <source>
        <dbReference type="ARBA" id="ARBA00022692"/>
    </source>
</evidence>
<name>A0A239ES96_EKHLU</name>
<dbReference type="EMBL" id="FZPD01000001">
    <property type="protein sequence ID" value="SNS47281.1"/>
    <property type="molecule type" value="Genomic_DNA"/>
</dbReference>
<keyword evidence="4" id="KW-0547">Nucleotide-binding</keyword>
<keyword evidence="2" id="KW-0813">Transport</keyword>
<protein>
    <submittedName>
        <fullName evidence="10">ABC-type multidrug transport system, ATPase component</fullName>
    </submittedName>
</protein>
<dbReference type="Pfam" id="PF05099">
    <property type="entry name" value="TerB"/>
    <property type="match status" value="1"/>
</dbReference>
<evidence type="ECO:0000259" key="9">
    <source>
        <dbReference type="PROSITE" id="PS50893"/>
    </source>
</evidence>
<feature type="transmembrane region" description="Helical" evidence="8">
    <location>
        <begin position="713"/>
        <end position="732"/>
    </location>
</feature>
<dbReference type="GO" id="GO:0016887">
    <property type="term" value="F:ATP hydrolysis activity"/>
    <property type="evidence" value="ECO:0007669"/>
    <property type="project" value="InterPro"/>
</dbReference>
<dbReference type="InterPro" id="IPR013525">
    <property type="entry name" value="ABC2_TM"/>
</dbReference>
<evidence type="ECO:0000313" key="10">
    <source>
        <dbReference type="EMBL" id="SNS47281.1"/>
    </source>
</evidence>
<dbReference type="InterPro" id="IPR003593">
    <property type="entry name" value="AAA+_ATPase"/>
</dbReference>
<feature type="transmembrane region" description="Helical" evidence="8">
    <location>
        <begin position="608"/>
        <end position="630"/>
    </location>
</feature>
<dbReference type="PROSITE" id="PS00211">
    <property type="entry name" value="ABC_TRANSPORTER_1"/>
    <property type="match status" value="1"/>
</dbReference>
<feature type="transmembrane region" description="Helical" evidence="8">
    <location>
        <begin position="967"/>
        <end position="988"/>
    </location>
</feature>
<organism evidence="10 11">
    <name type="scientific">Ekhidna lutea</name>
    <dbReference type="NCBI Taxonomy" id="447679"/>
    <lineage>
        <taxon>Bacteria</taxon>
        <taxon>Pseudomonadati</taxon>
        <taxon>Bacteroidota</taxon>
        <taxon>Cytophagia</taxon>
        <taxon>Cytophagales</taxon>
        <taxon>Reichenbachiellaceae</taxon>
        <taxon>Ekhidna</taxon>
    </lineage>
</organism>
<keyword evidence="3 8" id="KW-0812">Transmembrane</keyword>
<dbReference type="AlphaFoldDB" id="A0A239ES96"/>
<evidence type="ECO:0000256" key="1">
    <source>
        <dbReference type="ARBA" id="ARBA00004141"/>
    </source>
</evidence>
<dbReference type="InterPro" id="IPR050352">
    <property type="entry name" value="ABCG_transporters"/>
</dbReference>
<comment type="subcellular location">
    <subcellularLocation>
        <location evidence="1">Membrane</location>
        <topology evidence="1">Multi-pass membrane protein</topology>
    </subcellularLocation>
</comment>
<dbReference type="InterPro" id="IPR017871">
    <property type="entry name" value="ABC_transporter-like_CS"/>
</dbReference>
<feature type="transmembrane region" description="Helical" evidence="8">
    <location>
        <begin position="682"/>
        <end position="701"/>
    </location>
</feature>
<dbReference type="CDD" id="cd07177">
    <property type="entry name" value="terB_like"/>
    <property type="match status" value="1"/>
</dbReference>
<reference evidence="10 11" key="1">
    <citation type="submission" date="2017-06" db="EMBL/GenBank/DDBJ databases">
        <authorList>
            <person name="Kim H.J."/>
            <person name="Triplett B.A."/>
        </authorList>
    </citation>
    <scope>NUCLEOTIDE SEQUENCE [LARGE SCALE GENOMIC DNA]</scope>
    <source>
        <strain evidence="10 11">DSM 19307</strain>
    </source>
</reference>
<sequence length="998" mass="114172">MSEELLKAIIRLLVIVAKEEGEVDDSEKESVRDFLYENVSRDDTKHYLQILDEYVNEIETGGKDDHHQIEEITTNINNELTQQQKLVVMVRLMELIIADEKITEREEELLHLIGRRFKFDDETVDAIKHFVVNRNPDEYSELYSVVVSGADEPDRPRQVLLENLKGHIAFFKLPKIETCFFKYYGGDILQLNGLMVSPNKIKVFSTGSAIKGKKTERLYYSDVIGIFRDEVSETDVSFVAENISYKFPKGNMGLVDINISEPTGKLFAIMGGSGAGKSTLFNVLNGTSKPYKGSVRINGIDIYKNPKDVEGIIGNVPQDDLLIEDLSVSQNLFYAAKLCFDNASKEELNELVARTLDSLGLTEAKDLKVGNPLQKTISGGQRKRLNIGLELLREPSVLFVDEPTSGLSSRDSENIMDLLKELSLRGKMIFVVIHQPSSEIFKMFDRLLILDTGGHQIYYGNPVKAVTYFKNIVEMIDKDQSACIECGNVNPEQIFNIIEMKVVDEYGRFTSKRKYSPEQWHEQFQSNIEIETANEVQSKPERSLDLPNKIKQARIFLERDVLAKISNRQYVLINLLEAPALALLLALITKYAPLGAEYTFYKNENIPVFFFMSIIVALFMGLTVSAEEIIKDRKILKREAFLHLSKMSYLSSKTFILFSLSAVQTLLFVLVGSLILEIHGMTLWYWIILFSVSCFANILGLNISAGFNSVITVYILIPLLIIPQLILSGVVVDFDKLNSSFANKEKVPWIGEMMASRWAYEAIAVTQFRDNPSNKNIYPIEREVAINTYKAIYYTKQLQEQLDYCFTKKEFNGRDKSLALIQNEVRRQLGIFGEDKLPVVDQITPEGLNQQVYDETTEFLTAIQSVYNTRRKKAKDRLDKMIEDQTATSEQEAAFYALRDTYENERISLMAKNIQTKRRVVTSGNELVQKIYPVYAKNEHPDNALDFRTNFYYPEKYFAGQYIDTKIFNVIIIWIMTIVLFIAVYYDWLRKVLKTGKA</sequence>
<dbReference type="SUPFAM" id="SSF52540">
    <property type="entry name" value="P-loop containing nucleoside triphosphate hydrolases"/>
    <property type="match status" value="1"/>
</dbReference>
<evidence type="ECO:0000256" key="7">
    <source>
        <dbReference type="ARBA" id="ARBA00023136"/>
    </source>
</evidence>
<keyword evidence="5" id="KW-0067">ATP-binding</keyword>
<dbReference type="InterPro" id="IPR003439">
    <property type="entry name" value="ABC_transporter-like_ATP-bd"/>
</dbReference>
<dbReference type="GO" id="GO:0140359">
    <property type="term" value="F:ABC-type transporter activity"/>
    <property type="evidence" value="ECO:0007669"/>
    <property type="project" value="InterPro"/>
</dbReference>
<dbReference type="Gene3D" id="3.40.50.300">
    <property type="entry name" value="P-loop containing nucleotide triphosphate hydrolases"/>
    <property type="match status" value="1"/>
</dbReference>
<dbReference type="InterPro" id="IPR007791">
    <property type="entry name" value="DjlA_N"/>
</dbReference>
<dbReference type="InterPro" id="IPR029024">
    <property type="entry name" value="TerB-like"/>
</dbReference>
<dbReference type="InterPro" id="IPR027417">
    <property type="entry name" value="P-loop_NTPase"/>
</dbReference>
<feature type="domain" description="ABC transporter" evidence="9">
    <location>
        <begin position="231"/>
        <end position="478"/>
    </location>
</feature>